<dbReference type="EMBL" id="JAJJHW010000095">
    <property type="protein sequence ID" value="KAH8387642.1"/>
    <property type="molecule type" value="Genomic_DNA"/>
</dbReference>
<dbReference type="Pfam" id="PF20146">
    <property type="entry name" value="NRF"/>
    <property type="match status" value="1"/>
</dbReference>
<feature type="region of interest" description="Disordered" evidence="1">
    <location>
        <begin position="1073"/>
        <end position="1113"/>
    </location>
</feature>
<keyword evidence="2" id="KW-0812">Transmembrane</keyword>
<feature type="domain" description="Nose resistant-to-fluoxetine protein N-terminal" evidence="4">
    <location>
        <begin position="350"/>
        <end position="502"/>
    </location>
</feature>
<name>A0AAD4PSD3_9MUSC</name>
<dbReference type="InterPro" id="IPR052728">
    <property type="entry name" value="O2_lipid_transport_reg"/>
</dbReference>
<keyword evidence="3" id="KW-0732">Signal</keyword>
<dbReference type="SMART" id="SM00703">
    <property type="entry name" value="NRF"/>
    <property type="match status" value="1"/>
</dbReference>
<feature type="chain" id="PRO_5042223183" description="Nose resistant-to-fluoxetine protein N-terminal domain-containing protein" evidence="3">
    <location>
        <begin position="28"/>
        <end position="1113"/>
    </location>
</feature>
<keyword evidence="2" id="KW-0472">Membrane</keyword>
<feature type="transmembrane region" description="Helical" evidence="2">
    <location>
        <begin position="1035"/>
        <end position="1053"/>
    </location>
</feature>
<feature type="non-terminal residue" evidence="5">
    <location>
        <position position="1113"/>
    </location>
</feature>
<evidence type="ECO:0000313" key="5">
    <source>
        <dbReference type="EMBL" id="KAH8387642.1"/>
    </source>
</evidence>
<evidence type="ECO:0000259" key="4">
    <source>
        <dbReference type="SMART" id="SM00703"/>
    </source>
</evidence>
<dbReference type="AlphaFoldDB" id="A0AAD4PSD3"/>
<feature type="region of interest" description="Disordered" evidence="1">
    <location>
        <begin position="278"/>
        <end position="325"/>
    </location>
</feature>
<feature type="compositionally biased region" description="Acidic residues" evidence="1">
    <location>
        <begin position="123"/>
        <end position="196"/>
    </location>
</feature>
<accession>A0AAD4PSD3</accession>
<feature type="transmembrane region" description="Helical" evidence="2">
    <location>
        <begin position="902"/>
        <end position="924"/>
    </location>
</feature>
<reference evidence="5" key="1">
    <citation type="journal article" date="2021" name="Mol. Ecol. Resour.">
        <title>Phylogenomic analyses of the genus Drosophila reveals genomic signals of climate adaptation.</title>
        <authorList>
            <person name="Li F."/>
            <person name="Rane R.V."/>
            <person name="Luria V."/>
            <person name="Xiong Z."/>
            <person name="Chen J."/>
            <person name="Li Z."/>
            <person name="Catullo R.A."/>
            <person name="Griffin P.C."/>
            <person name="Schiffer M."/>
            <person name="Pearce S."/>
            <person name="Lee S.F."/>
            <person name="McElroy K."/>
            <person name="Stocker A."/>
            <person name="Shirriffs J."/>
            <person name="Cockerell F."/>
            <person name="Coppin C."/>
            <person name="Sgro C.M."/>
            <person name="Karger A."/>
            <person name="Cain J.W."/>
            <person name="Weber J.A."/>
            <person name="Santpere G."/>
            <person name="Kirschner M.W."/>
            <person name="Hoffmann A.A."/>
            <person name="Oakeshott J.G."/>
            <person name="Zhang G."/>
        </authorList>
    </citation>
    <scope>NUCLEOTIDE SEQUENCE</scope>
    <source>
        <strain evidence="5">BGI-SZ-2011g</strain>
    </source>
</reference>
<feature type="region of interest" description="Disordered" evidence="1">
    <location>
        <begin position="584"/>
        <end position="613"/>
    </location>
</feature>
<gene>
    <name evidence="5" type="ORF">KR093_008506</name>
</gene>
<evidence type="ECO:0000256" key="3">
    <source>
        <dbReference type="SAM" id="SignalP"/>
    </source>
</evidence>
<organism evidence="5 6">
    <name type="scientific">Drosophila rubida</name>
    <dbReference type="NCBI Taxonomy" id="30044"/>
    <lineage>
        <taxon>Eukaryota</taxon>
        <taxon>Metazoa</taxon>
        <taxon>Ecdysozoa</taxon>
        <taxon>Arthropoda</taxon>
        <taxon>Hexapoda</taxon>
        <taxon>Insecta</taxon>
        <taxon>Pterygota</taxon>
        <taxon>Neoptera</taxon>
        <taxon>Endopterygota</taxon>
        <taxon>Diptera</taxon>
        <taxon>Brachycera</taxon>
        <taxon>Muscomorpha</taxon>
        <taxon>Ephydroidea</taxon>
        <taxon>Drosophilidae</taxon>
        <taxon>Drosophila</taxon>
    </lineage>
</organism>
<feature type="compositionally biased region" description="Basic and acidic residues" evidence="1">
    <location>
        <begin position="248"/>
        <end position="259"/>
    </location>
</feature>
<evidence type="ECO:0000256" key="2">
    <source>
        <dbReference type="SAM" id="Phobius"/>
    </source>
</evidence>
<keyword evidence="2" id="KW-1133">Transmembrane helix</keyword>
<proteinExistence type="predicted"/>
<dbReference type="InterPro" id="IPR006621">
    <property type="entry name" value="Nose-resist-to-fluoxetine_N"/>
</dbReference>
<feature type="compositionally biased region" description="Acidic residues" evidence="1">
    <location>
        <begin position="1104"/>
        <end position="1113"/>
    </location>
</feature>
<evidence type="ECO:0000256" key="1">
    <source>
        <dbReference type="SAM" id="MobiDB-lite"/>
    </source>
</evidence>
<keyword evidence="6" id="KW-1185">Reference proteome</keyword>
<evidence type="ECO:0000313" key="6">
    <source>
        <dbReference type="Proteomes" id="UP001200034"/>
    </source>
</evidence>
<feature type="compositionally biased region" description="Basic and acidic residues" evidence="1">
    <location>
        <begin position="586"/>
        <end position="598"/>
    </location>
</feature>
<sequence>TAASAKRIICIAIVLVALLLLPLSANAAQSRGGDRDLCKGSNDAADCAKSLEARKALAATRRAAKAKFKFHKLERMDDDDDEDEDDGDGDDEAANGGGEEENNTEELLNRQQAPQRGERNSADNDDDEVNDGGEEEDDDDDDDDDDDGDDGDGDGDNDDEDDGENNDEDEANDGDDDDDDNEEEDDNDGEEDDEEPSLFSRLLATFASDEAPAKRAPPQDSESQLPNIISWFNWLTEQATDTAPPAGKRKDKDKDKAKAAKSADVDWLTYLKRWPFNSIFPQTPEPPAATARSKTKQQQAERGERQRATGKEASARRAQGEQQGRSQEEYMELLIHSLPAFIGNVAQVKSGECHQQLELLHQKLRAHKLWTLQMLDATGKIGAGLLRGNINQLGDFEQCTQLATAVKQPPAKPVRIYGKYCLAQIELRATSGELKDALHLLHGRGLWHAHLKNVSHTRAQTCHTPVSTVFCLPMQPKHFVARYSVANWGVCVPHACSAHVVHSIIETSLRPYNDTGLQFHVDVRDEHCTVQRKRRSFSKLLARDNNFAMGIFGLSALAAACLLSSVWQHWDWLSGKLARLSASNAEEAKTDAEERTEQLEETQEEQEEAPPTPPALHLRLLHAFSPQRTWQALISLEGEDTEFPLVHLLRVLATLLLYAHLKFIMAGHLPITNRDAFVGSVNRLWSVGYRLPLLYSDLLLLLSGFLVAHQLAHQMETTCRLGFVRNVATKAVRYVPSVLAVLGFQTWLLPHLGAGPLWQLLVGENARLCEENMWRSALSVQNTADMEDMCSPLTVQLSLDLQLYFLGALVVWLYFTDPEAGFFLCGAFHAMSVAARFSRTQREHLAPSMFHGIHVSKFYRTANMIYTSPITRASAYLLGIGAALLFRSESGSFRMPARFRRAGWAVATLAVGWCFWSPAAGLWSKYVYKSADAAAYLAWSPLILGLGVGWAILMAPLDKSLVQRFPHVARAMLLLSRLEVPLQLASYVVVLWTTASVKEPHQFLMSDLVSCLYRLLLAQLLSLAPLALQINLQELVCIVLFALAVAFLVDFPAREIGLLILDFNFSDPLLSQSKDKDDAGDETAAEEVKSDSPEPSDSIWPSESDPEDEKPSE</sequence>
<dbReference type="PANTHER" id="PTHR11161:SF4">
    <property type="entry name" value="DROP DEAD"/>
    <property type="match status" value="1"/>
</dbReference>
<protein>
    <recommendedName>
        <fullName evidence="4">Nose resistant-to-fluoxetine protein N-terminal domain-containing protein</fullName>
    </recommendedName>
</protein>
<dbReference type="Proteomes" id="UP001200034">
    <property type="component" value="Unassembled WGS sequence"/>
</dbReference>
<feature type="compositionally biased region" description="Acidic residues" evidence="1">
    <location>
        <begin position="599"/>
        <end position="608"/>
    </location>
</feature>
<feature type="compositionally biased region" description="Basic and acidic residues" evidence="1">
    <location>
        <begin position="299"/>
        <end position="319"/>
    </location>
</feature>
<feature type="signal peptide" evidence="3">
    <location>
        <begin position="1"/>
        <end position="27"/>
    </location>
</feature>
<dbReference type="PANTHER" id="PTHR11161">
    <property type="entry name" value="O-ACYLTRANSFERASE"/>
    <property type="match status" value="1"/>
</dbReference>
<feature type="compositionally biased region" description="Acidic residues" evidence="1">
    <location>
        <begin position="76"/>
        <end position="104"/>
    </location>
</feature>
<comment type="caution">
    <text evidence="5">The sequence shown here is derived from an EMBL/GenBank/DDBJ whole genome shotgun (WGS) entry which is preliminary data.</text>
</comment>
<feature type="transmembrane region" description="Helical" evidence="2">
    <location>
        <begin position="936"/>
        <end position="957"/>
    </location>
</feature>
<feature type="region of interest" description="Disordered" evidence="1">
    <location>
        <begin position="68"/>
        <end position="259"/>
    </location>
</feature>